<dbReference type="PROSITE" id="PS51257">
    <property type="entry name" value="PROKAR_LIPOPROTEIN"/>
    <property type="match status" value="1"/>
</dbReference>
<protein>
    <submittedName>
        <fullName evidence="2">Uncharacterized protein</fullName>
    </submittedName>
</protein>
<dbReference type="EMBL" id="JAYJJR010000009">
    <property type="protein sequence ID" value="MEB3022375.1"/>
    <property type="molecule type" value="Genomic_DNA"/>
</dbReference>
<keyword evidence="1" id="KW-0732">Signal</keyword>
<reference evidence="2 3" key="1">
    <citation type="submission" date="2023-12" db="EMBL/GenBank/DDBJ databases">
        <title>Description of new species of Mycobacterium terrae complex isolated from sewage at the Sao Paulo Zoological Park Foundation in Brazil.</title>
        <authorList>
            <person name="Romagnoli C.L."/>
            <person name="Conceicao E.C."/>
            <person name="Machado E."/>
            <person name="Barreto L.B.P.F."/>
            <person name="Sharma A."/>
            <person name="Silva N.M."/>
            <person name="Marques L.E."/>
            <person name="Juliana M.A."/>
            <person name="Lourenco M.C.S."/>
            <person name="Digiampietri L.A."/>
            <person name="Suffys P.N."/>
            <person name="Viana-Niero C."/>
        </authorList>
    </citation>
    <scope>NUCLEOTIDE SEQUENCE [LARGE SCALE GENOMIC DNA]</scope>
    <source>
        <strain evidence="2 3">MYC098</strain>
    </source>
</reference>
<evidence type="ECO:0000256" key="1">
    <source>
        <dbReference type="SAM" id="SignalP"/>
    </source>
</evidence>
<name>A0ABU5XJC6_9MYCO</name>
<sequence>MKTPLLAGLLVSSGLLLAPSAQACNGVTDCPDLPTQIDYDLNAIGVYELNNPLFIQESKVTNLEFSVLNAPDQTFVGTEIYRVGEYGGDNYNLTVEQDLSGNVPIGEQYNDFTFINFPVLGVWGEVYNDIGVTPEAFLTTPFGEIDFPTAFVEAVGPTFFEPWASVGL</sequence>
<comment type="caution">
    <text evidence="2">The sequence shown here is derived from an EMBL/GenBank/DDBJ whole genome shotgun (WGS) entry which is preliminary data.</text>
</comment>
<keyword evidence="3" id="KW-1185">Reference proteome</keyword>
<evidence type="ECO:0000313" key="3">
    <source>
        <dbReference type="Proteomes" id="UP001299596"/>
    </source>
</evidence>
<gene>
    <name evidence="2" type="ORF">K6T79_15120</name>
</gene>
<evidence type="ECO:0000313" key="2">
    <source>
        <dbReference type="EMBL" id="MEB3022375.1"/>
    </source>
</evidence>
<dbReference type="RefSeq" id="WP_225404148.1">
    <property type="nucleotide sequence ID" value="NZ_JAYJJR010000009.1"/>
</dbReference>
<accession>A0ABU5XJC6</accession>
<feature type="signal peptide" evidence="1">
    <location>
        <begin position="1"/>
        <end position="23"/>
    </location>
</feature>
<dbReference type="Proteomes" id="UP001299596">
    <property type="component" value="Unassembled WGS sequence"/>
</dbReference>
<proteinExistence type="predicted"/>
<organism evidence="2 3">
    <name type="scientific">[Mycobacterium] crassicus</name>
    <dbReference type="NCBI Taxonomy" id="2872309"/>
    <lineage>
        <taxon>Bacteria</taxon>
        <taxon>Bacillati</taxon>
        <taxon>Actinomycetota</taxon>
        <taxon>Actinomycetes</taxon>
        <taxon>Mycobacteriales</taxon>
        <taxon>Mycobacteriaceae</taxon>
        <taxon>Mycolicibacter</taxon>
    </lineage>
</organism>
<feature type="chain" id="PRO_5046984303" evidence="1">
    <location>
        <begin position="24"/>
        <end position="168"/>
    </location>
</feature>